<comment type="similarity">
    <text evidence="1">Belongs to the membrane fusion protein (MFP) (TC 8.A.1) family.</text>
</comment>
<dbReference type="InterPro" id="IPR058792">
    <property type="entry name" value="Beta-barrel_RND_2"/>
</dbReference>
<dbReference type="InterPro" id="IPR058637">
    <property type="entry name" value="YknX-like_C"/>
</dbReference>
<protein>
    <submittedName>
        <fullName evidence="6">Efflux RND transporter periplasmic adaptor subunit</fullName>
    </submittedName>
</protein>
<keyword evidence="2" id="KW-0175">Coiled coil</keyword>
<evidence type="ECO:0000313" key="7">
    <source>
        <dbReference type="Proteomes" id="UP001597233"/>
    </source>
</evidence>
<proteinExistence type="inferred from homology"/>
<feature type="coiled-coil region" evidence="2">
    <location>
        <begin position="214"/>
        <end position="255"/>
    </location>
</feature>
<feature type="coiled-coil region" evidence="2">
    <location>
        <begin position="293"/>
        <end position="320"/>
    </location>
</feature>
<organism evidence="6 7">
    <name type="scientific">Paenibacillus wenxiniae</name>
    <dbReference type="NCBI Taxonomy" id="1636843"/>
    <lineage>
        <taxon>Bacteria</taxon>
        <taxon>Bacillati</taxon>
        <taxon>Bacillota</taxon>
        <taxon>Bacilli</taxon>
        <taxon>Bacillales</taxon>
        <taxon>Paenibacillaceae</taxon>
        <taxon>Paenibacillus</taxon>
    </lineage>
</organism>
<gene>
    <name evidence="6" type="ORF">ACFSC9_04980</name>
</gene>
<evidence type="ECO:0000259" key="4">
    <source>
        <dbReference type="Pfam" id="PF25954"/>
    </source>
</evidence>
<evidence type="ECO:0000256" key="1">
    <source>
        <dbReference type="ARBA" id="ARBA00009477"/>
    </source>
</evidence>
<dbReference type="EMBL" id="JBHUEH010000010">
    <property type="protein sequence ID" value="MFD1884873.1"/>
    <property type="molecule type" value="Genomic_DNA"/>
</dbReference>
<comment type="caution">
    <text evidence="6">The sequence shown here is derived from an EMBL/GenBank/DDBJ whole genome shotgun (WGS) entry which is preliminary data.</text>
</comment>
<dbReference type="PROSITE" id="PS51257">
    <property type="entry name" value="PROKAR_LIPOPROTEIN"/>
    <property type="match status" value="1"/>
</dbReference>
<dbReference type="Proteomes" id="UP001597233">
    <property type="component" value="Unassembled WGS sequence"/>
</dbReference>
<evidence type="ECO:0000256" key="3">
    <source>
        <dbReference type="SAM" id="SignalP"/>
    </source>
</evidence>
<dbReference type="PANTHER" id="PTHR30469">
    <property type="entry name" value="MULTIDRUG RESISTANCE PROTEIN MDTA"/>
    <property type="match status" value="1"/>
</dbReference>
<dbReference type="Gene3D" id="2.40.420.20">
    <property type="match status" value="1"/>
</dbReference>
<reference evidence="7" key="1">
    <citation type="journal article" date="2019" name="Int. J. Syst. Evol. Microbiol.">
        <title>The Global Catalogue of Microorganisms (GCM) 10K type strain sequencing project: providing services to taxonomists for standard genome sequencing and annotation.</title>
        <authorList>
            <consortium name="The Broad Institute Genomics Platform"/>
            <consortium name="The Broad Institute Genome Sequencing Center for Infectious Disease"/>
            <person name="Wu L."/>
            <person name="Ma J."/>
        </authorList>
    </citation>
    <scope>NUCLEOTIDE SEQUENCE [LARGE SCALE GENOMIC DNA]</scope>
    <source>
        <strain evidence="7">CCUG 54950</strain>
    </source>
</reference>
<dbReference type="InterPro" id="IPR006143">
    <property type="entry name" value="RND_pump_MFP"/>
</dbReference>
<keyword evidence="3" id="KW-0732">Signal</keyword>
<dbReference type="Pfam" id="PF25989">
    <property type="entry name" value="YknX_C"/>
    <property type="match status" value="1"/>
</dbReference>
<name>A0ABW4RGR2_9BACL</name>
<evidence type="ECO:0000256" key="2">
    <source>
        <dbReference type="SAM" id="Coils"/>
    </source>
</evidence>
<dbReference type="SUPFAM" id="SSF111369">
    <property type="entry name" value="HlyD-like secretion proteins"/>
    <property type="match status" value="2"/>
</dbReference>
<feature type="chain" id="PRO_5046087136" evidence="3">
    <location>
        <begin position="22"/>
        <end position="504"/>
    </location>
</feature>
<dbReference type="RefSeq" id="WP_347324513.1">
    <property type="nucleotide sequence ID" value="NZ_JBCGUH010000003.1"/>
</dbReference>
<dbReference type="NCBIfam" id="TIGR01730">
    <property type="entry name" value="RND_mfp"/>
    <property type="match status" value="1"/>
</dbReference>
<evidence type="ECO:0000313" key="6">
    <source>
        <dbReference type="EMBL" id="MFD1884873.1"/>
    </source>
</evidence>
<dbReference type="Pfam" id="PF25954">
    <property type="entry name" value="Beta-barrel_RND_2"/>
    <property type="match status" value="1"/>
</dbReference>
<feature type="domain" description="CusB-like beta-barrel" evidence="4">
    <location>
        <begin position="353"/>
        <end position="426"/>
    </location>
</feature>
<dbReference type="Gene3D" id="1.10.287.470">
    <property type="entry name" value="Helix hairpin bin"/>
    <property type="match status" value="1"/>
</dbReference>
<dbReference type="Gene3D" id="2.40.50.100">
    <property type="match status" value="1"/>
</dbReference>
<feature type="signal peptide" evidence="3">
    <location>
        <begin position="1"/>
        <end position="21"/>
    </location>
</feature>
<feature type="domain" description="YknX-like C-terminal permuted SH3-like" evidence="5">
    <location>
        <begin position="433"/>
        <end position="493"/>
    </location>
</feature>
<accession>A0ABW4RGR2</accession>
<keyword evidence="7" id="KW-1185">Reference proteome</keyword>
<sequence>MRIKKWEMTATALVLSTVLLAGCSNGNEAASTMNVTVKVASAQQGRIGQGEVYTGTVNPSETVNIVPKMMGKIAAVSVDVGTPVKPGQVLFKLEDDDLRNNLKIAQSNVDAAAAGVQTAQASRESGIVSANSGVVGSKSGVISAKSAITQAQNGINQAQSAVNQTNTALKQAQIGVSTANNVIKQTAEALKTAQSTLTRTQSLLSNGLATQAALEQAQAAVSSAQTAYNNAINAKANAEDQLQAAQNAVATANKGLATARESYSNATSGYANANDGYSNAQRQLAVSQSTAGIEASQQKLKQAQLNVDIARDQLDNAVVKSPSNGIVVTKNIEVGEMTPSGAASLVISDIDTVHIIIYVPAGEIDHVQKGDSVQINVSASNVLATGQVTRIDPQSTNGNGYPVEIAVSNKDGKLKPGMLANVSFISHEAREGLIIPTKAVVQDGKHAYVYIAVKGKAIRKQVTIGTTSGAQTLITGGLKAGDQVIENNQALLDSNTTITLSQNG</sequence>
<dbReference type="Gene3D" id="2.40.30.170">
    <property type="match status" value="1"/>
</dbReference>
<evidence type="ECO:0000259" key="5">
    <source>
        <dbReference type="Pfam" id="PF25989"/>
    </source>
</evidence>